<keyword evidence="2" id="KW-1133">Transmembrane helix</keyword>
<keyword evidence="2" id="KW-0472">Membrane</keyword>
<dbReference type="Proteomes" id="UP000440578">
    <property type="component" value="Unassembled WGS sequence"/>
</dbReference>
<feature type="region of interest" description="Disordered" evidence="1">
    <location>
        <begin position="36"/>
        <end position="111"/>
    </location>
</feature>
<sequence length="259" mass="27407">MVMETMSLTDDVAHLMDTLGPVYEYVDDDAADGRSARKKHVHFSADEGAPTTNGHGAPAPAEDGTEPAEEVGSAAALPNGSPPPRAERWAGSATSDTDTDDEFNDPIGEAEPALGRSLSTEARLDALHQQLTALARMVDSAGPRLHSRTTDGAALTNGVHPTSSAAAAVTASAPASSCPAGVHDELRALVRDMRDDLDTVTGRLRRLEAGAGAEREQKCAPSRPWWQVPELSAASVLVLLAWPLVLQLVLRLVTSRRRR</sequence>
<proteinExistence type="predicted"/>
<evidence type="ECO:0008006" key="5">
    <source>
        <dbReference type="Google" id="ProtNLM"/>
    </source>
</evidence>
<evidence type="ECO:0000313" key="4">
    <source>
        <dbReference type="Proteomes" id="UP000440578"/>
    </source>
</evidence>
<protein>
    <recommendedName>
        <fullName evidence="5">Acyl-CoA-binding domain-containing protein 5</fullName>
    </recommendedName>
</protein>
<feature type="transmembrane region" description="Helical" evidence="2">
    <location>
        <begin position="231"/>
        <end position="253"/>
    </location>
</feature>
<evidence type="ECO:0000256" key="2">
    <source>
        <dbReference type="SAM" id="Phobius"/>
    </source>
</evidence>
<reference evidence="3 4" key="1">
    <citation type="submission" date="2019-07" db="EMBL/GenBank/DDBJ databases">
        <title>Draft genome assembly of a fouling barnacle, Amphibalanus amphitrite (Darwin, 1854): The first reference genome for Thecostraca.</title>
        <authorList>
            <person name="Kim W."/>
        </authorList>
    </citation>
    <scope>NUCLEOTIDE SEQUENCE [LARGE SCALE GENOMIC DNA]</scope>
    <source>
        <strain evidence="3">SNU_AA5</strain>
        <tissue evidence="3">Soma without cirri and trophi</tissue>
    </source>
</reference>
<organism evidence="3 4">
    <name type="scientific">Amphibalanus amphitrite</name>
    <name type="common">Striped barnacle</name>
    <name type="synonym">Balanus amphitrite</name>
    <dbReference type="NCBI Taxonomy" id="1232801"/>
    <lineage>
        <taxon>Eukaryota</taxon>
        <taxon>Metazoa</taxon>
        <taxon>Ecdysozoa</taxon>
        <taxon>Arthropoda</taxon>
        <taxon>Crustacea</taxon>
        <taxon>Multicrustacea</taxon>
        <taxon>Cirripedia</taxon>
        <taxon>Thoracica</taxon>
        <taxon>Thoracicalcarea</taxon>
        <taxon>Balanomorpha</taxon>
        <taxon>Balanoidea</taxon>
        <taxon>Balanidae</taxon>
        <taxon>Amphibalaninae</taxon>
        <taxon>Amphibalanus</taxon>
    </lineage>
</organism>
<evidence type="ECO:0000256" key="1">
    <source>
        <dbReference type="SAM" id="MobiDB-lite"/>
    </source>
</evidence>
<keyword evidence="2" id="KW-0812">Transmembrane</keyword>
<keyword evidence="4" id="KW-1185">Reference proteome</keyword>
<dbReference type="EMBL" id="VIIS01002082">
    <property type="protein sequence ID" value="KAF0288724.1"/>
    <property type="molecule type" value="Genomic_DNA"/>
</dbReference>
<name>A0A6A4VB39_AMPAM</name>
<dbReference type="OrthoDB" id="71307at2759"/>
<comment type="caution">
    <text evidence="3">The sequence shown here is derived from an EMBL/GenBank/DDBJ whole genome shotgun (WGS) entry which is preliminary data.</text>
</comment>
<accession>A0A6A4VB39</accession>
<evidence type="ECO:0000313" key="3">
    <source>
        <dbReference type="EMBL" id="KAF0288724.1"/>
    </source>
</evidence>
<dbReference type="AlphaFoldDB" id="A0A6A4VB39"/>
<gene>
    <name evidence="3" type="ORF">FJT64_012881</name>
</gene>